<dbReference type="PANTHER" id="PTHR42188:SF1">
    <property type="entry name" value="23S RRNA-SPECIFIC ENDONUCLEASE VAPC20"/>
    <property type="match status" value="1"/>
</dbReference>
<organism evidence="2">
    <name type="scientific">Ammonifex degensii</name>
    <dbReference type="NCBI Taxonomy" id="42838"/>
    <lineage>
        <taxon>Bacteria</taxon>
        <taxon>Bacillati</taxon>
        <taxon>Bacillota</taxon>
        <taxon>Clostridia</taxon>
        <taxon>Thermoanaerobacterales</taxon>
        <taxon>Thermoanaerobacteraceae</taxon>
        <taxon>Ammonifex</taxon>
    </lineage>
</organism>
<evidence type="ECO:0000259" key="1">
    <source>
        <dbReference type="Pfam" id="PF01850"/>
    </source>
</evidence>
<accession>A0A7C2E2N6</accession>
<gene>
    <name evidence="2" type="ORF">ENQ34_04085</name>
</gene>
<comment type="caution">
    <text evidence="2">The sequence shown here is derived from an EMBL/GenBank/DDBJ whole genome shotgun (WGS) entry which is preliminary data.</text>
</comment>
<dbReference type="SUPFAM" id="SSF88723">
    <property type="entry name" value="PIN domain-like"/>
    <property type="match status" value="1"/>
</dbReference>
<name>A0A7C2E2N6_9THEO</name>
<protein>
    <submittedName>
        <fullName evidence="2">PIN domain-containing protein</fullName>
    </submittedName>
</protein>
<dbReference type="GO" id="GO:0016075">
    <property type="term" value="P:rRNA catabolic process"/>
    <property type="evidence" value="ECO:0007669"/>
    <property type="project" value="TreeGrafter"/>
</dbReference>
<dbReference type="InterPro" id="IPR029060">
    <property type="entry name" value="PIN-like_dom_sf"/>
</dbReference>
<dbReference type="EMBL" id="DSMU01000257">
    <property type="protein sequence ID" value="HEL65846.1"/>
    <property type="molecule type" value="Genomic_DNA"/>
</dbReference>
<sequence length="139" mass="15988">MRGIFVDTGAWYALKCKADPYHKKVREFFRTMGKGTVCFTSDYVADEAITLVRLRLKNHRVAAQLAEELFGERAARLIFVSPEHHRRALEIFKKYADQDFSYTDCTSFAIMEALGIQEALAFDSHFTFEKLGFCQVGME</sequence>
<dbReference type="AlphaFoldDB" id="A0A7C2E2N6"/>
<dbReference type="InterPro" id="IPR002716">
    <property type="entry name" value="PIN_dom"/>
</dbReference>
<dbReference type="InterPro" id="IPR039018">
    <property type="entry name" value="VapC20-like"/>
</dbReference>
<reference evidence="2" key="1">
    <citation type="journal article" date="2020" name="mSystems">
        <title>Genome- and Community-Level Interaction Insights into Carbon Utilization and Element Cycling Functions of Hydrothermarchaeota in Hydrothermal Sediment.</title>
        <authorList>
            <person name="Zhou Z."/>
            <person name="Liu Y."/>
            <person name="Xu W."/>
            <person name="Pan J."/>
            <person name="Luo Z.H."/>
            <person name="Li M."/>
        </authorList>
    </citation>
    <scope>NUCLEOTIDE SEQUENCE [LARGE SCALE GENOMIC DNA]</scope>
    <source>
        <strain evidence="2">SpSt-300</strain>
    </source>
</reference>
<evidence type="ECO:0000313" key="2">
    <source>
        <dbReference type="EMBL" id="HEL65846.1"/>
    </source>
</evidence>
<dbReference type="GO" id="GO:0004521">
    <property type="term" value="F:RNA endonuclease activity"/>
    <property type="evidence" value="ECO:0007669"/>
    <property type="project" value="InterPro"/>
</dbReference>
<feature type="domain" description="PIN" evidence="1">
    <location>
        <begin position="4"/>
        <end position="126"/>
    </location>
</feature>
<dbReference type="Pfam" id="PF01850">
    <property type="entry name" value="PIN"/>
    <property type="match status" value="1"/>
</dbReference>
<dbReference type="Gene3D" id="3.40.50.1010">
    <property type="entry name" value="5'-nuclease"/>
    <property type="match status" value="1"/>
</dbReference>
<proteinExistence type="predicted"/>
<dbReference type="PANTHER" id="PTHR42188">
    <property type="entry name" value="23S RRNA-SPECIFIC ENDONUCLEASE VAPC20"/>
    <property type="match status" value="1"/>
</dbReference>